<dbReference type="AlphaFoldDB" id="A0AAN6E6D4"/>
<keyword evidence="8" id="KW-1185">Reference proteome</keyword>
<evidence type="ECO:0000313" key="8">
    <source>
        <dbReference type="Proteomes" id="UP001203852"/>
    </source>
</evidence>
<dbReference type="EMBL" id="MU404350">
    <property type="protein sequence ID" value="KAI1618975.1"/>
    <property type="molecule type" value="Genomic_DNA"/>
</dbReference>
<dbReference type="GO" id="GO:0000976">
    <property type="term" value="F:transcription cis-regulatory region binding"/>
    <property type="evidence" value="ECO:0007669"/>
    <property type="project" value="TreeGrafter"/>
</dbReference>
<evidence type="ECO:0000256" key="6">
    <source>
        <dbReference type="SAM" id="MobiDB-lite"/>
    </source>
</evidence>
<dbReference type="GO" id="GO:0005634">
    <property type="term" value="C:nucleus"/>
    <property type="evidence" value="ECO:0007669"/>
    <property type="project" value="UniProtKB-SubCell"/>
</dbReference>
<name>A0AAN6E6D4_9EURO</name>
<dbReference type="GO" id="GO:0008270">
    <property type="term" value="F:zinc ion binding"/>
    <property type="evidence" value="ECO:0007669"/>
    <property type="project" value="InterPro"/>
</dbReference>
<dbReference type="Gene3D" id="4.10.240.10">
    <property type="entry name" value="Zn(2)-C6 fungal-type DNA-binding domain"/>
    <property type="match status" value="1"/>
</dbReference>
<evidence type="ECO:0000256" key="5">
    <source>
        <dbReference type="ARBA" id="ARBA00023242"/>
    </source>
</evidence>
<accession>A0AAN6E6D4</accession>
<dbReference type="InterPro" id="IPR036864">
    <property type="entry name" value="Zn2-C6_fun-type_DNA-bd_sf"/>
</dbReference>
<dbReference type="InterPro" id="IPR051089">
    <property type="entry name" value="prtT"/>
</dbReference>
<dbReference type="PANTHER" id="PTHR31845">
    <property type="entry name" value="FINGER DOMAIN PROTEIN, PUTATIVE-RELATED"/>
    <property type="match status" value="1"/>
</dbReference>
<keyword evidence="5" id="KW-0539">Nucleus</keyword>
<evidence type="ECO:0000256" key="2">
    <source>
        <dbReference type="ARBA" id="ARBA00023015"/>
    </source>
</evidence>
<evidence type="ECO:0008006" key="9">
    <source>
        <dbReference type="Google" id="ProtNLM"/>
    </source>
</evidence>
<protein>
    <recommendedName>
        <fullName evidence="9">Zn(2)-C6 fungal-type domain-containing protein</fullName>
    </recommendedName>
</protein>
<keyword evidence="2" id="KW-0805">Transcription regulation</keyword>
<evidence type="ECO:0000256" key="1">
    <source>
        <dbReference type="ARBA" id="ARBA00004123"/>
    </source>
</evidence>
<feature type="region of interest" description="Disordered" evidence="6">
    <location>
        <begin position="137"/>
        <end position="183"/>
    </location>
</feature>
<comment type="caution">
    <text evidence="7">The sequence shown here is derived from an EMBL/GenBank/DDBJ whole genome shotgun (WGS) entry which is preliminary data.</text>
</comment>
<proteinExistence type="predicted"/>
<organism evidence="7 8">
    <name type="scientific">Exophiala viscosa</name>
    <dbReference type="NCBI Taxonomy" id="2486360"/>
    <lineage>
        <taxon>Eukaryota</taxon>
        <taxon>Fungi</taxon>
        <taxon>Dikarya</taxon>
        <taxon>Ascomycota</taxon>
        <taxon>Pezizomycotina</taxon>
        <taxon>Eurotiomycetes</taxon>
        <taxon>Chaetothyriomycetidae</taxon>
        <taxon>Chaetothyriales</taxon>
        <taxon>Herpotrichiellaceae</taxon>
        <taxon>Exophiala</taxon>
    </lineage>
</organism>
<sequence length="631" mass="70119">MATPYPDSLFSAAADSEKTSETLHVRACTNCVRAKARCLKTSSVDAMGTCERCHRMKKICQPSPPVRRARTLKKLSADKTSKLEEKLDGLVTLLKSAATQGTSGTLNAALINSSLEGLQSAGQTFSPISTANGSVYPGRHAHNAPTPTGDGFPRPIYTPAPSASSKSTPYSNHNLEPVLRPDLEPSPEEAELRLNKFRDDYVEYFPFVVISPSLTAHKLRQERPILWMSIMAVTSPYSTEQIYFSNEMRAIIGKEAFVEGTRNMDFLLAVLVYTSWDRRFCFGKPVLIALVQLAVAIVYDLGLDKPPSEDPAMAFAYNLKGASKPPIIARAPTLEERRALLGVFMLSSNSTRTFGRGSVMRWTAYLNECLRILETENELDSDAALVQLVKLRLISDRTRDMAGPSADADVDLAAKLPTDFYLKSLEAHLRSFKSSIPDGLSNRAILLMELYMTDFSIHEVGLSQGTDIFDGSENRRMECLWTCLNALKSWIDVYSGIPLTQYPGFSTMIYSNMIRSLIGLYRLSIFEHAGWDRTVLRSHIDTASFLEQCEKNFATVKDVTGLDVGGSHDTDFFTIMASRVRFIRGIWEHTGSSTMPSLAAPLGDDLDLTDFQVDFSEDDWLRNVLMPPWSE</sequence>
<feature type="compositionally biased region" description="Low complexity" evidence="6">
    <location>
        <begin position="157"/>
        <end position="171"/>
    </location>
</feature>
<keyword evidence="4" id="KW-0804">Transcription</keyword>
<gene>
    <name evidence="7" type="ORF">EDD36DRAFT_427519</name>
</gene>
<dbReference type="GO" id="GO:0000981">
    <property type="term" value="F:DNA-binding transcription factor activity, RNA polymerase II-specific"/>
    <property type="evidence" value="ECO:0007669"/>
    <property type="project" value="InterPro"/>
</dbReference>
<dbReference type="PANTHER" id="PTHR31845:SF32">
    <property type="entry name" value="MISCELLANEOUS ZN(II)2CYS6 TRANSCRIPTION FACTOR (EUROFUNG)-RELATED"/>
    <property type="match status" value="1"/>
</dbReference>
<reference evidence="7" key="1">
    <citation type="journal article" date="2022" name="bioRxiv">
        <title>Deciphering the potential niche of two novel black yeast fungi from a biological soil crust based on their genomes, phenotypes, and melanin regulation.</title>
        <authorList>
            <consortium name="DOE Joint Genome Institute"/>
            <person name="Carr E.C."/>
            <person name="Barton Q."/>
            <person name="Grambo S."/>
            <person name="Sullivan M."/>
            <person name="Renfro C.M."/>
            <person name="Kuo A."/>
            <person name="Pangilinan J."/>
            <person name="Lipzen A."/>
            <person name="Keymanesh K."/>
            <person name="Savage E."/>
            <person name="Barry K."/>
            <person name="Grigoriev I.V."/>
            <person name="Riekhof W.R."/>
            <person name="Harris S.S."/>
        </authorList>
    </citation>
    <scope>NUCLEOTIDE SEQUENCE</scope>
    <source>
        <strain evidence="7">JF 03-4F</strain>
    </source>
</reference>
<evidence type="ECO:0000256" key="3">
    <source>
        <dbReference type="ARBA" id="ARBA00023125"/>
    </source>
</evidence>
<keyword evidence="3" id="KW-0238">DNA-binding</keyword>
<dbReference type="CDD" id="cd12148">
    <property type="entry name" value="fungal_TF_MHR"/>
    <property type="match status" value="1"/>
</dbReference>
<dbReference type="Proteomes" id="UP001203852">
    <property type="component" value="Unassembled WGS sequence"/>
</dbReference>
<comment type="subcellular location">
    <subcellularLocation>
        <location evidence="1">Nucleus</location>
    </subcellularLocation>
</comment>
<evidence type="ECO:0000256" key="4">
    <source>
        <dbReference type="ARBA" id="ARBA00023163"/>
    </source>
</evidence>
<evidence type="ECO:0000313" key="7">
    <source>
        <dbReference type="EMBL" id="KAI1618975.1"/>
    </source>
</evidence>